<gene>
    <name evidence="2" type="ORF">VFPPC_02479</name>
</gene>
<evidence type="ECO:0000313" key="3">
    <source>
        <dbReference type="Proteomes" id="UP000078397"/>
    </source>
</evidence>
<evidence type="ECO:0000313" key="2">
    <source>
        <dbReference type="EMBL" id="OAQ69928.1"/>
    </source>
</evidence>
<dbReference type="EMBL" id="LSBJ02000002">
    <property type="protein sequence ID" value="OAQ69928.1"/>
    <property type="molecule type" value="Genomic_DNA"/>
</dbReference>
<evidence type="ECO:0000256" key="1">
    <source>
        <dbReference type="SAM" id="SignalP"/>
    </source>
</evidence>
<protein>
    <submittedName>
        <fullName evidence="2">Uncharacterized protein</fullName>
    </submittedName>
</protein>
<dbReference type="AlphaFoldDB" id="A0A179FXI2"/>
<feature type="signal peptide" evidence="1">
    <location>
        <begin position="1"/>
        <end position="17"/>
    </location>
</feature>
<reference evidence="2 3" key="1">
    <citation type="journal article" date="2016" name="PLoS Pathog.">
        <title>Biosynthesis of antibiotic leucinostatins in bio-control fungus Purpureocillium lilacinum and their inhibition on phytophthora revealed by genome mining.</title>
        <authorList>
            <person name="Wang G."/>
            <person name="Liu Z."/>
            <person name="Lin R."/>
            <person name="Li E."/>
            <person name="Mao Z."/>
            <person name="Ling J."/>
            <person name="Yang Y."/>
            <person name="Yin W.B."/>
            <person name="Xie B."/>
        </authorList>
    </citation>
    <scope>NUCLEOTIDE SEQUENCE [LARGE SCALE GENOMIC DNA]</scope>
    <source>
        <strain evidence="2">170</strain>
    </source>
</reference>
<comment type="caution">
    <text evidence="2">The sequence shown here is derived from an EMBL/GenBank/DDBJ whole genome shotgun (WGS) entry which is preliminary data.</text>
</comment>
<proteinExistence type="predicted"/>
<feature type="chain" id="PRO_5008102165" evidence="1">
    <location>
        <begin position="18"/>
        <end position="142"/>
    </location>
</feature>
<name>A0A179FXI2_METCM</name>
<dbReference type="Proteomes" id="UP000078397">
    <property type="component" value="Unassembled WGS sequence"/>
</dbReference>
<sequence>MKISIILTTAFISLGLASPAFHASPDKRADCSFKSLTDAKNALAKNDLQAASDALDRLANDRAFCPTAARNLNKKEIKRLKETLAKKKKSAGWKQTGDWYCPTWAKVGSVNCYWTGIVHDNKPEPECKGHWVKQRAGYFCEK</sequence>
<organism evidence="2 3">
    <name type="scientific">Pochonia chlamydosporia 170</name>
    <dbReference type="NCBI Taxonomy" id="1380566"/>
    <lineage>
        <taxon>Eukaryota</taxon>
        <taxon>Fungi</taxon>
        <taxon>Dikarya</taxon>
        <taxon>Ascomycota</taxon>
        <taxon>Pezizomycotina</taxon>
        <taxon>Sordariomycetes</taxon>
        <taxon>Hypocreomycetidae</taxon>
        <taxon>Hypocreales</taxon>
        <taxon>Clavicipitaceae</taxon>
        <taxon>Pochonia</taxon>
    </lineage>
</organism>
<keyword evidence="1" id="KW-0732">Signal</keyword>
<dbReference type="GeneID" id="28846117"/>
<keyword evidence="3" id="KW-1185">Reference proteome</keyword>
<dbReference type="KEGG" id="pchm:VFPPC_02479"/>
<dbReference type="RefSeq" id="XP_018146465.1">
    <property type="nucleotide sequence ID" value="XM_018282123.1"/>
</dbReference>
<accession>A0A179FXI2</accession>